<evidence type="ECO:0000256" key="1">
    <source>
        <dbReference type="SAM" id="SignalP"/>
    </source>
</evidence>
<gene>
    <name evidence="2" type="ORF">SD28_01495</name>
</gene>
<protein>
    <submittedName>
        <fullName evidence="2">Membrane protein</fullName>
    </submittedName>
</protein>
<dbReference type="KEGG" id="fgu:SD28_01495"/>
<evidence type="ECO:0000313" key="3">
    <source>
        <dbReference type="Proteomes" id="UP000031104"/>
    </source>
</evidence>
<dbReference type="InterPro" id="IPR021952">
    <property type="entry name" value="Flpp3-like"/>
</dbReference>
<name>A0A0A8E2I5_9GAMM</name>
<dbReference type="RefSeq" id="WP_039123382.1">
    <property type="nucleotide sequence ID" value="NZ_CP010427.1"/>
</dbReference>
<keyword evidence="1" id="KW-0732">Signal</keyword>
<evidence type="ECO:0000313" key="2">
    <source>
        <dbReference type="EMBL" id="AJC48420.1"/>
    </source>
</evidence>
<reference evidence="2 3" key="1">
    <citation type="submission" date="2014-12" db="EMBL/GenBank/DDBJ databases">
        <title>Complete genome sequence of Francisella guanzhouensis strain 08HL01032 isolated from air-conditioning system in China.</title>
        <authorList>
            <person name="Svensson D."/>
            <person name="Ohrman C."/>
            <person name="Backman S."/>
            <person name="Karlsson E."/>
            <person name="Nilsson E."/>
            <person name="Bystrom M."/>
            <person name="Larkeryd A."/>
            <person name="Stenberg P."/>
            <person name="Scholtz H.C."/>
            <person name="Forsman M."/>
            <person name="Sjodin A."/>
        </authorList>
    </citation>
    <scope>NUCLEOTIDE SEQUENCE [LARGE SCALE GENOMIC DNA]</scope>
    <source>
        <strain evidence="2 3">08HL01032</strain>
    </source>
</reference>
<dbReference type="Proteomes" id="UP000031104">
    <property type="component" value="Chromosome"/>
</dbReference>
<dbReference type="AlphaFoldDB" id="A0A0A8E2I5"/>
<dbReference type="PROSITE" id="PS51257">
    <property type="entry name" value="PROKAR_LIPOPROTEIN"/>
    <property type="match status" value="1"/>
</dbReference>
<feature type="chain" id="PRO_5002050076" evidence="1">
    <location>
        <begin position="27"/>
        <end position="137"/>
    </location>
</feature>
<dbReference type="OrthoDB" id="5605727at2"/>
<accession>A0A0A8E2I5</accession>
<dbReference type="EMBL" id="CP010427">
    <property type="protein sequence ID" value="AJC48420.1"/>
    <property type="molecule type" value="Genomic_DNA"/>
</dbReference>
<proteinExistence type="predicted"/>
<sequence length="137" mass="15070">MVYLKKSFFTLFAYIFTLTLSSCILAAVTVGGGTVAYIEGKYSMNIEGNYKDVFKAALQAVNDNHDFVLVSKDLDPDNAYAEIDGATKINSTNFYTKIEKLTNNASKVTIKFGTFGDQAMSSTLMDQIQANVNKFKA</sequence>
<dbReference type="Pfam" id="PF12092">
    <property type="entry name" value="DUF3568"/>
    <property type="match status" value="1"/>
</dbReference>
<keyword evidence="3" id="KW-1185">Reference proteome</keyword>
<organism evidence="2 3">
    <name type="scientific">Allofrancisella guangzhouensis</name>
    <dbReference type="NCBI Taxonomy" id="594679"/>
    <lineage>
        <taxon>Bacteria</taxon>
        <taxon>Pseudomonadati</taxon>
        <taxon>Pseudomonadota</taxon>
        <taxon>Gammaproteobacteria</taxon>
        <taxon>Thiotrichales</taxon>
        <taxon>Francisellaceae</taxon>
        <taxon>Allofrancisella</taxon>
    </lineage>
</organism>
<dbReference type="HOGENOM" id="CLU_1934952_0_0_6"/>
<feature type="signal peptide" evidence="1">
    <location>
        <begin position="1"/>
        <end position="26"/>
    </location>
</feature>